<dbReference type="EMBL" id="MU128925">
    <property type="protein sequence ID" value="KAF9518374.1"/>
    <property type="molecule type" value="Genomic_DNA"/>
</dbReference>
<evidence type="ECO:0000313" key="2">
    <source>
        <dbReference type="EMBL" id="KAF9518374.1"/>
    </source>
</evidence>
<dbReference type="OrthoDB" id="5399006at2759"/>
<keyword evidence="3" id="KW-1185">Reference proteome</keyword>
<feature type="region of interest" description="Disordered" evidence="1">
    <location>
        <begin position="84"/>
        <end position="112"/>
    </location>
</feature>
<dbReference type="AlphaFoldDB" id="A0A9P6B608"/>
<dbReference type="Proteomes" id="UP000886523">
    <property type="component" value="Unassembled WGS sequence"/>
</dbReference>
<organism evidence="2 3">
    <name type="scientific">Hydnum rufescens UP504</name>
    <dbReference type="NCBI Taxonomy" id="1448309"/>
    <lineage>
        <taxon>Eukaryota</taxon>
        <taxon>Fungi</taxon>
        <taxon>Dikarya</taxon>
        <taxon>Basidiomycota</taxon>
        <taxon>Agaricomycotina</taxon>
        <taxon>Agaricomycetes</taxon>
        <taxon>Cantharellales</taxon>
        <taxon>Hydnaceae</taxon>
        <taxon>Hydnum</taxon>
    </lineage>
</organism>
<feature type="compositionally biased region" description="Polar residues" evidence="1">
    <location>
        <begin position="102"/>
        <end position="112"/>
    </location>
</feature>
<dbReference type="Gene3D" id="3.40.50.720">
    <property type="entry name" value="NAD(P)-binding Rossmann-like Domain"/>
    <property type="match status" value="1"/>
</dbReference>
<comment type="caution">
    <text evidence="2">The sequence shown here is derived from an EMBL/GenBank/DDBJ whole genome shotgun (WGS) entry which is preliminary data.</text>
</comment>
<evidence type="ECO:0000313" key="3">
    <source>
        <dbReference type="Proteomes" id="UP000886523"/>
    </source>
</evidence>
<protein>
    <submittedName>
        <fullName evidence="2">Uncharacterized protein</fullName>
    </submittedName>
</protein>
<evidence type="ECO:0000256" key="1">
    <source>
        <dbReference type="SAM" id="MobiDB-lite"/>
    </source>
</evidence>
<reference evidence="2" key="1">
    <citation type="journal article" date="2020" name="Nat. Commun.">
        <title>Large-scale genome sequencing of mycorrhizal fungi provides insights into the early evolution of symbiotic traits.</title>
        <authorList>
            <person name="Miyauchi S."/>
            <person name="Kiss E."/>
            <person name="Kuo A."/>
            <person name="Drula E."/>
            <person name="Kohler A."/>
            <person name="Sanchez-Garcia M."/>
            <person name="Morin E."/>
            <person name="Andreopoulos B."/>
            <person name="Barry K.W."/>
            <person name="Bonito G."/>
            <person name="Buee M."/>
            <person name="Carver A."/>
            <person name="Chen C."/>
            <person name="Cichocki N."/>
            <person name="Clum A."/>
            <person name="Culley D."/>
            <person name="Crous P.W."/>
            <person name="Fauchery L."/>
            <person name="Girlanda M."/>
            <person name="Hayes R.D."/>
            <person name="Keri Z."/>
            <person name="LaButti K."/>
            <person name="Lipzen A."/>
            <person name="Lombard V."/>
            <person name="Magnuson J."/>
            <person name="Maillard F."/>
            <person name="Murat C."/>
            <person name="Nolan M."/>
            <person name="Ohm R.A."/>
            <person name="Pangilinan J."/>
            <person name="Pereira M.F."/>
            <person name="Perotto S."/>
            <person name="Peter M."/>
            <person name="Pfister S."/>
            <person name="Riley R."/>
            <person name="Sitrit Y."/>
            <person name="Stielow J.B."/>
            <person name="Szollosi G."/>
            <person name="Zifcakova L."/>
            <person name="Stursova M."/>
            <person name="Spatafora J.W."/>
            <person name="Tedersoo L."/>
            <person name="Vaario L.M."/>
            <person name="Yamada A."/>
            <person name="Yan M."/>
            <person name="Wang P."/>
            <person name="Xu J."/>
            <person name="Bruns T."/>
            <person name="Baldrian P."/>
            <person name="Vilgalys R."/>
            <person name="Dunand C."/>
            <person name="Henrissat B."/>
            <person name="Grigoriev I.V."/>
            <person name="Hibbett D."/>
            <person name="Nagy L.G."/>
            <person name="Martin F.M."/>
        </authorList>
    </citation>
    <scope>NUCLEOTIDE SEQUENCE</scope>
    <source>
        <strain evidence="2">UP504</strain>
    </source>
</reference>
<name>A0A9P6B608_9AGAM</name>
<gene>
    <name evidence="2" type="ORF">BS47DRAFT_294454</name>
</gene>
<dbReference type="SUPFAM" id="SSF51735">
    <property type="entry name" value="NAD(P)-binding Rossmann-fold domains"/>
    <property type="match status" value="1"/>
</dbReference>
<dbReference type="InterPro" id="IPR036291">
    <property type="entry name" value="NAD(P)-bd_dom_sf"/>
</dbReference>
<accession>A0A9P6B608</accession>
<sequence>MTPSKIAVIAGVGTGGGIGGVVAQRFANIGYTAALLSRNAQVLQGPSDSINAAGGLVRPLQQPSSLPVVILPVQRLLYSQSLHTHTPKSVKPSMISERNGLLIQSESPCGMP</sequence>
<proteinExistence type="predicted"/>